<dbReference type="PANTHER" id="PTHR47178:SF5">
    <property type="entry name" value="FAD-BINDING DOMAIN-CONTAINING PROTEIN"/>
    <property type="match status" value="1"/>
</dbReference>
<evidence type="ECO:0000256" key="6">
    <source>
        <dbReference type="SAM" id="MobiDB-lite"/>
    </source>
</evidence>
<keyword evidence="3" id="KW-0274">FAD</keyword>
<feature type="region of interest" description="Disordered" evidence="6">
    <location>
        <begin position="84"/>
        <end position="107"/>
    </location>
</feature>
<keyword evidence="10" id="KW-1185">Reference proteome</keyword>
<dbReference type="STRING" id="1081108.A0A168HAH7"/>
<reference evidence="9 10" key="1">
    <citation type="journal article" date="2016" name="Genome Biol. Evol.">
        <title>Divergent and convergent evolution of fungal pathogenicity.</title>
        <authorList>
            <person name="Shang Y."/>
            <person name="Xiao G."/>
            <person name="Zheng P."/>
            <person name="Cen K."/>
            <person name="Zhan S."/>
            <person name="Wang C."/>
        </authorList>
    </citation>
    <scope>NUCLEOTIDE SEQUENCE [LARGE SCALE GENOMIC DNA]</scope>
    <source>
        <strain evidence="9 10">RCEF 1005</strain>
    </source>
</reference>
<dbReference type="SUPFAM" id="SSF51905">
    <property type="entry name" value="FAD/NAD(P)-binding domain"/>
    <property type="match status" value="1"/>
</dbReference>
<organism evidence="9 10">
    <name type="scientific">Akanthomyces lecanii RCEF 1005</name>
    <dbReference type="NCBI Taxonomy" id="1081108"/>
    <lineage>
        <taxon>Eukaryota</taxon>
        <taxon>Fungi</taxon>
        <taxon>Dikarya</taxon>
        <taxon>Ascomycota</taxon>
        <taxon>Pezizomycotina</taxon>
        <taxon>Sordariomycetes</taxon>
        <taxon>Hypocreomycetidae</taxon>
        <taxon>Hypocreales</taxon>
        <taxon>Cordycipitaceae</taxon>
        <taxon>Akanthomyces</taxon>
        <taxon>Cordyceps confragosa</taxon>
    </lineage>
</organism>
<sequence length="422" mass="45146">MSQRVLIIGGGLSGLALAQGLKKVTPSIPFRIFERDSSAAFRAQGYRIRISGAALQALLPAPVFATFEATSNSSINPGHAIDALTGTPDAAASMPGPPPGTTAHTDTAKSYNVDRAVLRNVLLQGLEEHISYGKKFDLYEALRNDGTVQVRFADGTVERGTLLVGADGVRSGVRRQLLPDFPILDTEGRSVFGKTDFTDEIVAKLPNEFLSGMCLASVPGTASEHPSKLLFEVMRFDPAARALGLGVPADYIYWVLCTRQDVTDTHVAGLSELLSLSSAESAGLAQALMRDWHESVRTIVDAPNEDSTATLAFFSCTKEGLPRSWAQLRQEHANTPVTLIGDAAHPMPPVGGVGANSAFQDALELFEVLKSSQVEMTSQGAVLAKYEQSMVERVVEAVERSSAGAVRFFGMKSQDELKPAQI</sequence>
<comment type="cofactor">
    <cofactor evidence="1">
        <name>FAD</name>
        <dbReference type="ChEBI" id="CHEBI:57692"/>
    </cofactor>
</comment>
<comment type="caution">
    <text evidence="9">The sequence shown here is derived from an EMBL/GenBank/DDBJ whole genome shotgun (WGS) entry which is preliminary data.</text>
</comment>
<evidence type="ECO:0000256" key="4">
    <source>
        <dbReference type="ARBA" id="ARBA00023002"/>
    </source>
</evidence>
<evidence type="ECO:0000256" key="7">
    <source>
        <dbReference type="SAM" id="SignalP"/>
    </source>
</evidence>
<accession>A0A168HAH7</accession>
<gene>
    <name evidence="9" type="ORF">LEL_04342</name>
</gene>
<evidence type="ECO:0000259" key="8">
    <source>
        <dbReference type="Pfam" id="PF01494"/>
    </source>
</evidence>
<proteinExistence type="predicted"/>
<dbReference type="Proteomes" id="UP000076881">
    <property type="component" value="Unassembled WGS sequence"/>
</dbReference>
<name>A0A168HAH7_CORDF</name>
<dbReference type="EMBL" id="AZHF01000003">
    <property type="protein sequence ID" value="OAA77519.1"/>
    <property type="molecule type" value="Genomic_DNA"/>
</dbReference>
<keyword evidence="2" id="KW-0285">Flavoprotein</keyword>
<dbReference type="OrthoDB" id="655030at2759"/>
<evidence type="ECO:0000256" key="5">
    <source>
        <dbReference type="ARBA" id="ARBA00023033"/>
    </source>
</evidence>
<feature type="signal peptide" evidence="7">
    <location>
        <begin position="1"/>
        <end position="18"/>
    </location>
</feature>
<keyword evidence="5" id="KW-0503">Monooxygenase</keyword>
<dbReference type="PRINTS" id="PR00420">
    <property type="entry name" value="RNGMNOXGNASE"/>
</dbReference>
<dbReference type="Pfam" id="PF01494">
    <property type="entry name" value="FAD_binding_3"/>
    <property type="match status" value="1"/>
</dbReference>
<dbReference type="PANTHER" id="PTHR47178">
    <property type="entry name" value="MONOOXYGENASE, FAD-BINDING"/>
    <property type="match status" value="1"/>
</dbReference>
<protein>
    <submittedName>
        <fullName evidence="9">Aromatic-ring hydroxylase-like protein</fullName>
    </submittedName>
</protein>
<evidence type="ECO:0000256" key="2">
    <source>
        <dbReference type="ARBA" id="ARBA00022630"/>
    </source>
</evidence>
<evidence type="ECO:0000313" key="10">
    <source>
        <dbReference type="Proteomes" id="UP000076881"/>
    </source>
</evidence>
<dbReference type="GO" id="GO:0004497">
    <property type="term" value="F:monooxygenase activity"/>
    <property type="evidence" value="ECO:0007669"/>
    <property type="project" value="UniProtKB-KW"/>
</dbReference>
<feature type="chain" id="PRO_5007897504" evidence="7">
    <location>
        <begin position="19"/>
        <end position="422"/>
    </location>
</feature>
<evidence type="ECO:0000256" key="3">
    <source>
        <dbReference type="ARBA" id="ARBA00022827"/>
    </source>
</evidence>
<dbReference type="InterPro" id="IPR036188">
    <property type="entry name" value="FAD/NAD-bd_sf"/>
</dbReference>
<dbReference type="AlphaFoldDB" id="A0A168HAH7"/>
<evidence type="ECO:0000313" key="9">
    <source>
        <dbReference type="EMBL" id="OAA77519.1"/>
    </source>
</evidence>
<keyword evidence="4" id="KW-0560">Oxidoreductase</keyword>
<dbReference type="GO" id="GO:0071949">
    <property type="term" value="F:FAD binding"/>
    <property type="evidence" value="ECO:0007669"/>
    <property type="project" value="InterPro"/>
</dbReference>
<keyword evidence="7" id="KW-0732">Signal</keyword>
<evidence type="ECO:0000256" key="1">
    <source>
        <dbReference type="ARBA" id="ARBA00001974"/>
    </source>
</evidence>
<dbReference type="Gene3D" id="3.50.50.60">
    <property type="entry name" value="FAD/NAD(P)-binding domain"/>
    <property type="match status" value="1"/>
</dbReference>
<dbReference type="InterPro" id="IPR002938">
    <property type="entry name" value="FAD-bd"/>
</dbReference>
<feature type="domain" description="FAD-binding" evidence="8">
    <location>
        <begin position="327"/>
        <end position="400"/>
    </location>
</feature>